<feature type="domain" description="Calponin-homology (CH)" evidence="21">
    <location>
        <begin position="123"/>
        <end position="227"/>
    </location>
</feature>
<dbReference type="SUPFAM" id="SSF46966">
    <property type="entry name" value="Spectrin repeat"/>
    <property type="match status" value="23"/>
</dbReference>
<evidence type="ECO:0000256" key="11">
    <source>
        <dbReference type="ARBA" id="ARBA00022990"/>
    </source>
</evidence>
<organism evidence="23 24">
    <name type="scientific">Sinocyclocheilus rhinocerous</name>
    <dbReference type="NCBI Taxonomy" id="307959"/>
    <lineage>
        <taxon>Eukaryota</taxon>
        <taxon>Metazoa</taxon>
        <taxon>Chordata</taxon>
        <taxon>Craniata</taxon>
        <taxon>Vertebrata</taxon>
        <taxon>Euteleostomi</taxon>
        <taxon>Actinopterygii</taxon>
        <taxon>Neopterygii</taxon>
        <taxon>Teleostei</taxon>
        <taxon>Ostariophysi</taxon>
        <taxon>Cypriniformes</taxon>
        <taxon>Cyprinidae</taxon>
        <taxon>Cyprininae</taxon>
        <taxon>Sinocyclocheilus</taxon>
    </lineage>
</organism>
<dbReference type="InterPro" id="IPR001101">
    <property type="entry name" value="Plectin_repeat"/>
</dbReference>
<dbReference type="InterPro" id="IPR018159">
    <property type="entry name" value="Spectrin/alpha-actinin"/>
</dbReference>
<reference evidence="23" key="1">
    <citation type="submission" date="2025-08" db="UniProtKB">
        <authorList>
            <consortium name="Ensembl"/>
        </authorList>
    </citation>
    <scope>IDENTIFICATION</scope>
</reference>
<feature type="compositionally biased region" description="Low complexity" evidence="20">
    <location>
        <begin position="6404"/>
        <end position="6430"/>
    </location>
</feature>
<keyword evidence="13" id="KW-0472">Membrane</keyword>
<feature type="region of interest" description="Disordered" evidence="20">
    <location>
        <begin position="2499"/>
        <end position="2535"/>
    </location>
</feature>
<dbReference type="SUPFAM" id="SSF47576">
    <property type="entry name" value="Calponin-homology domain, CH-domain"/>
    <property type="match status" value="1"/>
</dbReference>
<dbReference type="FunFam" id="1.20.58.60:FF:000048">
    <property type="entry name" value="microtubule-actin cross-linking factor 1 isoform X3"/>
    <property type="match status" value="1"/>
</dbReference>
<dbReference type="InterPro" id="IPR011992">
    <property type="entry name" value="EF-hand-dom_pair"/>
</dbReference>
<evidence type="ECO:0000256" key="10">
    <source>
        <dbReference type="ARBA" id="ARBA00022989"/>
    </source>
</evidence>
<dbReference type="FunFam" id="1.10.418.10:FF:000017">
    <property type="entry name" value="Microtubule-actin cross-linking factor 1"/>
    <property type="match status" value="1"/>
</dbReference>
<evidence type="ECO:0000259" key="22">
    <source>
        <dbReference type="PROSITE" id="PS50222"/>
    </source>
</evidence>
<evidence type="ECO:0000256" key="13">
    <source>
        <dbReference type="ARBA" id="ARBA00023136"/>
    </source>
</evidence>
<feature type="compositionally biased region" description="Basic and acidic residues" evidence="20">
    <location>
        <begin position="2523"/>
        <end position="2533"/>
    </location>
</feature>
<comment type="subcellular location">
    <subcellularLocation>
        <location evidence="1">Cytoplasm</location>
        <location evidence="1">Cytoskeleton</location>
    </subcellularLocation>
    <subcellularLocation>
        <location evidence="17">Endomembrane system</location>
        <topology evidence="17">Single-pass type IV membrane protein</topology>
        <orientation evidence="17">Cytoplasmic side</orientation>
    </subcellularLocation>
    <subcellularLocation>
        <location evidence="2">Nucleus membrane</location>
        <topology evidence="2">Single-pass membrane protein</topology>
        <orientation evidence="2">Cytoplasmic side</orientation>
    </subcellularLocation>
    <subcellularLocation>
        <location evidence="18">Nucleus membrane</location>
        <topology evidence="18">Single-pass type IV membrane protein</topology>
    </subcellularLocation>
</comment>
<dbReference type="GO" id="GO:0005737">
    <property type="term" value="C:cytoplasm"/>
    <property type="evidence" value="ECO:0007669"/>
    <property type="project" value="UniProtKB-ARBA"/>
</dbReference>
<evidence type="ECO:0000256" key="12">
    <source>
        <dbReference type="ARBA" id="ARBA00023054"/>
    </source>
</evidence>
<keyword evidence="11" id="KW-0007">Acetylation</keyword>
<dbReference type="GO" id="GO:0042060">
    <property type="term" value="P:wound healing"/>
    <property type="evidence" value="ECO:0007669"/>
    <property type="project" value="TreeGrafter"/>
</dbReference>
<proteinExistence type="inferred from homology"/>
<dbReference type="Gene3D" id="1.10.418.10">
    <property type="entry name" value="Calponin-like domain"/>
    <property type="match status" value="2"/>
</dbReference>
<dbReference type="GO" id="GO:0015629">
    <property type="term" value="C:actin cytoskeleton"/>
    <property type="evidence" value="ECO:0007669"/>
    <property type="project" value="TreeGrafter"/>
</dbReference>
<evidence type="ECO:0000256" key="4">
    <source>
        <dbReference type="ARBA" id="ARBA00022490"/>
    </source>
</evidence>
<reference evidence="23" key="2">
    <citation type="submission" date="2025-09" db="UniProtKB">
        <authorList>
            <consortium name="Ensembl"/>
        </authorList>
    </citation>
    <scope>IDENTIFICATION</scope>
</reference>
<dbReference type="GO" id="GO:0005874">
    <property type="term" value="C:microtubule"/>
    <property type="evidence" value="ECO:0007669"/>
    <property type="project" value="TreeGrafter"/>
</dbReference>
<keyword evidence="14" id="KW-0009">Actin-binding</keyword>
<dbReference type="InterPro" id="IPR049538">
    <property type="entry name" value="PCN-like_spectrin-like_rpt"/>
</dbReference>
<dbReference type="InterPro" id="IPR036872">
    <property type="entry name" value="CH_dom_sf"/>
</dbReference>
<dbReference type="GO" id="GO:0005882">
    <property type="term" value="C:intermediate filament"/>
    <property type="evidence" value="ECO:0007669"/>
    <property type="project" value="TreeGrafter"/>
</dbReference>
<keyword evidence="5" id="KW-0597">Phosphoprotein</keyword>
<dbReference type="GO" id="GO:0051893">
    <property type="term" value="P:regulation of focal adhesion assembly"/>
    <property type="evidence" value="ECO:0007669"/>
    <property type="project" value="TreeGrafter"/>
</dbReference>
<dbReference type="PROSITE" id="PS50222">
    <property type="entry name" value="EF_HAND_2"/>
    <property type="match status" value="2"/>
</dbReference>
<evidence type="ECO:0000256" key="9">
    <source>
        <dbReference type="ARBA" id="ARBA00022837"/>
    </source>
</evidence>
<dbReference type="InterPro" id="IPR001715">
    <property type="entry name" value="CH_dom"/>
</dbReference>
<evidence type="ECO:0000256" key="19">
    <source>
        <dbReference type="SAM" id="Coils"/>
    </source>
</evidence>
<dbReference type="GO" id="GO:0045296">
    <property type="term" value="F:cadherin binding"/>
    <property type="evidence" value="ECO:0007669"/>
    <property type="project" value="TreeGrafter"/>
</dbReference>
<feature type="coiled-coil region" evidence="19">
    <location>
        <begin position="4194"/>
        <end position="4256"/>
    </location>
</feature>
<keyword evidence="6" id="KW-0812">Transmembrane</keyword>
<dbReference type="Pfam" id="PF00681">
    <property type="entry name" value="Plectin"/>
    <property type="match status" value="8"/>
</dbReference>
<feature type="compositionally biased region" description="Low complexity" evidence="20">
    <location>
        <begin position="6477"/>
        <end position="6496"/>
    </location>
</feature>
<dbReference type="InterPro" id="IPR036534">
    <property type="entry name" value="GAR_dom_sf"/>
</dbReference>
<dbReference type="Pfam" id="PF13499">
    <property type="entry name" value="EF-hand_7"/>
    <property type="match status" value="1"/>
</dbReference>
<keyword evidence="7" id="KW-0479">Metal-binding</keyword>
<feature type="compositionally biased region" description="Polar residues" evidence="20">
    <location>
        <begin position="2386"/>
        <end position="2409"/>
    </location>
</feature>
<evidence type="ECO:0000256" key="8">
    <source>
        <dbReference type="ARBA" id="ARBA00022737"/>
    </source>
</evidence>
<dbReference type="FunFam" id="1.20.58.60:FF:000009">
    <property type="entry name" value="dystonin isoform X1"/>
    <property type="match status" value="1"/>
</dbReference>
<dbReference type="GO" id="GO:0045104">
    <property type="term" value="P:intermediate filament cytoskeleton organization"/>
    <property type="evidence" value="ECO:0007669"/>
    <property type="project" value="InterPro"/>
</dbReference>
<dbReference type="SMART" id="SM00250">
    <property type="entry name" value="PLEC"/>
    <property type="match status" value="18"/>
</dbReference>
<dbReference type="GO" id="GO:0003779">
    <property type="term" value="F:actin binding"/>
    <property type="evidence" value="ECO:0007669"/>
    <property type="project" value="UniProtKB-KW"/>
</dbReference>
<keyword evidence="9" id="KW-0106">Calcium</keyword>
<dbReference type="Pfam" id="PF02187">
    <property type="entry name" value="GAS2"/>
    <property type="match status" value="1"/>
</dbReference>
<feature type="region of interest" description="Disordered" evidence="20">
    <location>
        <begin position="2376"/>
        <end position="2462"/>
    </location>
</feature>
<dbReference type="CDD" id="cd00051">
    <property type="entry name" value="EFh"/>
    <property type="match status" value="1"/>
</dbReference>
<feature type="compositionally biased region" description="Basic and acidic residues" evidence="20">
    <location>
        <begin position="2923"/>
        <end position="2942"/>
    </location>
</feature>
<evidence type="ECO:0000256" key="17">
    <source>
        <dbReference type="ARBA" id="ARBA00060457"/>
    </source>
</evidence>
<dbReference type="FunFam" id="1.20.58.60:FF:000001">
    <property type="entry name" value="Microtubule-actin cross-linking factor 1"/>
    <property type="match status" value="3"/>
</dbReference>
<feature type="compositionally biased region" description="Polar residues" evidence="20">
    <location>
        <begin position="6432"/>
        <end position="6444"/>
    </location>
</feature>
<dbReference type="SMART" id="SM00054">
    <property type="entry name" value="EFh"/>
    <property type="match status" value="2"/>
</dbReference>
<evidence type="ECO:0000256" key="16">
    <source>
        <dbReference type="ARBA" id="ARBA00023242"/>
    </source>
</evidence>
<keyword evidence="8" id="KW-0677">Repeat</keyword>
<evidence type="ECO:0000256" key="1">
    <source>
        <dbReference type="ARBA" id="ARBA00004245"/>
    </source>
</evidence>
<dbReference type="FunFam" id="1.20.58.60:FF:000141">
    <property type="entry name" value="Microtubule-actin cross-linking factor 1"/>
    <property type="match status" value="1"/>
</dbReference>
<evidence type="ECO:0000313" key="24">
    <source>
        <dbReference type="Proteomes" id="UP000472270"/>
    </source>
</evidence>
<dbReference type="InterPro" id="IPR018247">
    <property type="entry name" value="EF_Hand_1_Ca_BS"/>
</dbReference>
<evidence type="ECO:0000256" key="6">
    <source>
        <dbReference type="ARBA" id="ARBA00022692"/>
    </source>
</evidence>
<feature type="compositionally biased region" description="Polar residues" evidence="20">
    <location>
        <begin position="2661"/>
        <end position="2671"/>
    </location>
</feature>
<feature type="domain" description="Calponin-homology (CH)" evidence="21">
    <location>
        <begin position="7"/>
        <end position="110"/>
    </location>
</feature>
<keyword evidence="4" id="KW-0963">Cytoplasm</keyword>
<comment type="similarity">
    <text evidence="3">Belongs to the plakin or cytolinker family.</text>
</comment>
<dbReference type="CDD" id="cd00176">
    <property type="entry name" value="SPEC"/>
    <property type="match status" value="12"/>
</dbReference>
<dbReference type="PROSITE" id="PS50021">
    <property type="entry name" value="CH"/>
    <property type="match status" value="2"/>
</dbReference>
<dbReference type="InterPro" id="IPR002048">
    <property type="entry name" value="EF_hand_dom"/>
</dbReference>
<feature type="compositionally biased region" description="Polar residues" evidence="20">
    <location>
        <begin position="6451"/>
        <end position="6460"/>
    </location>
</feature>
<dbReference type="Gene3D" id="1.20.58.60">
    <property type="match status" value="28"/>
</dbReference>
<keyword evidence="15" id="KW-0206">Cytoskeleton</keyword>
<dbReference type="InterPro" id="IPR035915">
    <property type="entry name" value="Plakin_repeat_sf"/>
</dbReference>
<dbReference type="PANTHER" id="PTHR23169">
    <property type="entry name" value="ENVOPLAKIN"/>
    <property type="match status" value="1"/>
</dbReference>
<dbReference type="SUPFAM" id="SSF47473">
    <property type="entry name" value="EF-hand"/>
    <property type="match status" value="1"/>
</dbReference>
<evidence type="ECO:0000256" key="15">
    <source>
        <dbReference type="ARBA" id="ARBA00023212"/>
    </source>
</evidence>
<dbReference type="PROSITE" id="PS00018">
    <property type="entry name" value="EF_HAND_1"/>
    <property type="match status" value="2"/>
</dbReference>
<dbReference type="FunFam" id="1.20.58.60:FF:000021">
    <property type="entry name" value="Microtubule-actin cross-linking factor 1"/>
    <property type="match status" value="1"/>
</dbReference>
<dbReference type="Pfam" id="PF00307">
    <property type="entry name" value="CH"/>
    <property type="match status" value="2"/>
</dbReference>
<dbReference type="GO" id="GO:0005198">
    <property type="term" value="F:structural molecule activity"/>
    <property type="evidence" value="ECO:0007669"/>
    <property type="project" value="TreeGrafter"/>
</dbReference>
<dbReference type="InterPro" id="IPR003108">
    <property type="entry name" value="GAR_dom"/>
</dbReference>
<feature type="coiled-coil region" evidence="19">
    <location>
        <begin position="896"/>
        <end position="923"/>
    </location>
</feature>
<keyword evidence="10" id="KW-1133">Transmembrane helix</keyword>
<gene>
    <name evidence="23" type="primary">LOC107724266</name>
</gene>
<keyword evidence="24" id="KW-1185">Reference proteome</keyword>
<dbReference type="FunFam" id="1.20.58.60:FF:000092">
    <property type="entry name" value="microtubule-actin cross-linking factor 1 isoform X2"/>
    <property type="match status" value="1"/>
</dbReference>
<feature type="compositionally biased region" description="Basic and acidic residues" evidence="20">
    <location>
        <begin position="2410"/>
        <end position="2445"/>
    </location>
</feature>
<evidence type="ECO:0000256" key="18">
    <source>
        <dbReference type="ARBA" id="ARBA00060498"/>
    </source>
</evidence>
<dbReference type="InterPro" id="IPR002017">
    <property type="entry name" value="Spectrin_repeat"/>
</dbReference>
<protein>
    <submittedName>
        <fullName evidence="23">Microtubule-actin cross-linking factor 1-like</fullName>
    </submittedName>
</protein>
<feature type="compositionally biased region" description="Basic and acidic residues" evidence="20">
    <location>
        <begin position="2499"/>
        <end position="2513"/>
    </location>
</feature>
<dbReference type="InterPro" id="IPR043197">
    <property type="entry name" value="Plakin"/>
</dbReference>
<dbReference type="GO" id="GO:0031965">
    <property type="term" value="C:nuclear membrane"/>
    <property type="evidence" value="ECO:0007669"/>
    <property type="project" value="UniProtKB-SubCell"/>
</dbReference>
<dbReference type="Pfam" id="PF21020">
    <property type="entry name" value="Spectrin_4"/>
    <property type="match status" value="1"/>
</dbReference>
<feature type="domain" description="EF-hand" evidence="22">
    <location>
        <begin position="6277"/>
        <end position="6312"/>
    </location>
</feature>
<dbReference type="FunFam" id="1.20.58.60:FF:000031">
    <property type="entry name" value="Microtubule-actin cross-linking factor 1"/>
    <property type="match status" value="1"/>
</dbReference>
<feature type="coiled-coil region" evidence="19">
    <location>
        <begin position="650"/>
        <end position="677"/>
    </location>
</feature>
<dbReference type="PROSITE" id="PS00020">
    <property type="entry name" value="ACTININ_2"/>
    <property type="match status" value="1"/>
</dbReference>
<feature type="compositionally biased region" description="Polar residues" evidence="20">
    <location>
        <begin position="2446"/>
        <end position="2461"/>
    </location>
</feature>
<dbReference type="GO" id="GO:0032886">
    <property type="term" value="P:regulation of microtubule-based process"/>
    <property type="evidence" value="ECO:0007669"/>
    <property type="project" value="TreeGrafter"/>
</dbReference>
<dbReference type="Gene3D" id="3.90.1290.10">
    <property type="entry name" value="Plakin repeat"/>
    <property type="match status" value="5"/>
</dbReference>
<feature type="domain" description="EF-hand" evidence="22">
    <location>
        <begin position="6241"/>
        <end position="6276"/>
    </location>
</feature>
<keyword evidence="16" id="KW-0539">Nucleus</keyword>
<dbReference type="FunFam" id="1.20.58.60:FF:000010">
    <property type="entry name" value="plectin isoform X2"/>
    <property type="match status" value="1"/>
</dbReference>
<dbReference type="Gene3D" id="3.30.920.20">
    <property type="entry name" value="Gas2-like domain"/>
    <property type="match status" value="1"/>
</dbReference>
<evidence type="ECO:0000259" key="21">
    <source>
        <dbReference type="PROSITE" id="PS50021"/>
    </source>
</evidence>
<dbReference type="FunFam" id="1.20.58.60:FF:000008">
    <property type="entry name" value="microtubule-actin cross-linking factor 1"/>
    <property type="match status" value="1"/>
</dbReference>
<feature type="compositionally biased region" description="Basic and acidic residues" evidence="20">
    <location>
        <begin position="2604"/>
        <end position="2623"/>
    </location>
</feature>
<keyword evidence="12 19" id="KW-0175">Coiled coil</keyword>
<dbReference type="GO" id="GO:0005509">
    <property type="term" value="F:calcium ion binding"/>
    <property type="evidence" value="ECO:0007669"/>
    <property type="project" value="InterPro"/>
</dbReference>
<dbReference type="SMART" id="SM00150">
    <property type="entry name" value="SPEC"/>
    <property type="match status" value="27"/>
</dbReference>
<evidence type="ECO:0000256" key="5">
    <source>
        <dbReference type="ARBA" id="ARBA00022553"/>
    </source>
</evidence>
<dbReference type="SMART" id="SM00033">
    <property type="entry name" value="CH"/>
    <property type="match status" value="2"/>
</dbReference>
<dbReference type="FunFam" id="1.20.58.60:FF:000016">
    <property type="entry name" value="Microtubule-actin cross-linking factor 1"/>
    <property type="match status" value="1"/>
</dbReference>
<dbReference type="Gene3D" id="1.10.238.10">
    <property type="entry name" value="EF-hand"/>
    <property type="match status" value="1"/>
</dbReference>
<sequence length="6551" mass="739024">FTDERDRVQKKTFTKWVNKHLIKVRKHITDLYEDLRDGHNLISLLEVLSGVTLPREKGRMRFHRLQNVQIALDFLKQRQVKLVNIRNDDITDGNPKLTLGLIWTIILHFQISEIYVSGESGDLTAKEKLLIWSQQATEGYPGLRCANFSSNWSDGRLFNALLHRYRPDLIDMEVVAQQSNRENLEQAFEIAESLGVTQLLDAEDVDVPSPDEKSVITYVSSIYDAFPKIPEGGEGIAAHEVDQRWTEYQSGFSSLLQWTRQHTALMANRSFPHNPVELKALYNEYVHFKETDIPAKEREKSHIEHLYKLLEAWIEFGRIKLPQGLHPNDLEEEWGKLILEMLEREKALRPAVERLELLLQKANKIQNMALDCEEKLTLAKNTLQADMSQLENGQPVRCENELGMYLQDCEALVRQLHLDLQVLRDEKYYQVEQLAFRVSCLQEELVSLRLQCASVYRKGHFSTGGLLGEHVGQKGSSGGLATLGAQTLLGAVGAAASLLRRPMSRADLVAMSSSEDEGSLRFIYELLGWVEETQDLLERAEWGSDLPSVDQHLQDHHIIHTAVEDLLNSLKEARNYESRVSPNLHSSYSETLSKLENQYCKLLEHSSWRLRCLESLRAFVSHCTEELIWLNEREEEELAFDWSDSSTNMAAKRESELEEKQEVMRSLQETADRLCHENHPAKQTVEAYSAALQTQWQWIKELCICVEQHLKDNTAYFQFTSDARDCESYLRQLQDTIKRQYTCDKNSRLGRLEDLLQDSMEEKEQLIEYRSTVASLVGRAKSVVQLRPRSADSNLGTTTPIRVICDYRQIETPHPSTISEVADNAVHIAEQEKLQQDLKGLQSDLGEVSRRCVSFFEEKPTSSSVPVLRSELNLAVEHIEKLNSLSSVYLQKLKTVDVLMRSLQAAESQVKKYESRLSEEDIVPADTAAIQALGEQLNVRDADTFIYSDTFIAKVGNQLNQLHPDRSPELDRYQEKAQQLTERWSGVSRQMETRQADLEMLGSVLQQYREGHTSLIRWIEETTEKQENTQPEQTDSRALSEQLAQQTALVAEIEQNQVKLDECQTYSKQYCAAVKDYELQLMTFRAFVESTQKSPVKRRRMHSSSDVITQEFMDLRTRYTALVTLTTQHVKYISDALRRLEEEEKEVEEERQARVGQVSELLGWVKGLQERAGRSAEPSLAAQQVHFKCCLLEYYLFLSTLQTVVTFIFRLSPEERAQVVSQLDELTATYTQLCDSSATHLQQLEEQLAKEEKRKGQEIIAGVIDLGTMETFPVFQAAQRGLIDQDTCHVLLEAQVVMGGLFQPDSPDKLSLDKSLSSGLIDKHTYQSLEELETALGLVNTVTFAEGQELPVATAVKEGVIKELVGLRILELQISTGSLKSGSSGEMVSLYHAREKGLLSPDLCQKLQSCLHRRELIDPNTAEKLSLVDFQQRCVLKQEKGLRLFPVKQKPGGTVCLCSGRKVGIFCAVQEGLIDRHVTVRLLEAQLFAGGITDPRSGHRLTVNEAVRHGLMDQDLACTLMTRQLQTGGIIDPVSGERLELDEAIKRDLLSPRIALRVLESLQSFMAIMWPESGERFPVSEALQQGVFNRELAAKALRKRHSVGAVYLPESGQVVPLHQAEKILKPQAVEILKHIQVPDVLPHVSLSGSQIQNHLLSQVMTHSYINAHSGERLVLLEPELVELICRNVKTANLARPVQLKISDNVRVMLDSKDMSGIEEEKNEELKISQHEIARRDSYMEETVEMAGEDLVWQEKILSGECDESEIKKDEIDRKETEMGETKVRAEEDLPLLTVSERTFMEPSQEEYWQKNVLSSGQYEEPNISKTASKKTDMGETIERTEEYLAPSTRKGLNLTVPFQTNEAKTAKQSDELKKIVAHKENKRIFEQPGKDKKLYPSEIKTLSVELSDDDVKLESMALELQQRGLVTVEGQKVILDEAVAQGLLPGHTAMKLMEKAGLFGGFLDINACKSLSVEDVMQEGLLDEDLMACVLHSEKILAGVIDVEHGWHCSIKDAAEAGLLDSDTAARLLEAQVVSGGIVDLRRDKKLSVTLAANLGLIEDGRKEKLLALEKSCRGKCSDPNAVQTKLALQLQMKGVVDPKTKKAVPLEQALQTGLIGQDEAQTILCQQVAEGGIVHPGSGVRLAVVDALQLGLIDHTVAPKLMELEKAFKGQEPSSLDQNTSLLQASTGSIYDDVSKSRITLSEAVSKGLLGEETANKAMDSSNVKSGLLDPHKACIVSYSELINQGKIDIETRQRFLEVRPFRGVPHKQTDEMMTLPQAIKAGQIDPIPAVRVLQSQADTGGIINIYSGERLPLPEAINKCLVDKDMAKCIATYQLSKGGLLNPASGQKVSSITEAIEYGLISTEMAAELQHSMGLVDEDEKKSSQISQSETTHGSGSTAPLTGSDETAQGKDLEIGVDRTANETKTPKCESDHESDEKQKEKTQNSVTTCMAKTDQSQEAVVVSKDLGTEVSEKKRKKKSKSKKVKQVCIVETEGVEKRDDETEKEQKTVIHEVQPQSNQSDEKESMKQLEKANQAMAQKEILLMKAKESILRKVFERGVSEKQAAEELEAMRQVASNEEYRITTQEETIVEKTSTKPPQSKKKDDKLHQTGQEMNERVERSVPNIAENPLPGSDIDPCSSAKTQLQKPEEDQHDKHTNTGLSGDDMNQNIPSMKTSDDIVDINQKELVLIQNLEGETKERTAKEQNRFFLIFSFSFQSSLARQECLEHDQQIVALLSMVRHIEVRLKQQQQQSIGRSLSTLDDIIKQIEVKDFDLEPEVHKETEAATQLLESYPQDVPPQLLIALEKDGRSLARAYSAARDLAQNTLQGLREQRDAQSVIKIPMIFSLESLFFMTEKFLLNLFVNVAFNIQVFISEHAQDLLPDQSRHLLGQLEQLQRVFHQAVGLNHARAEALSAQQARENERMRKEKEEKMEKDKQTTRDREVCKQMNKCLCCQIQEYSIFDLLTETVRSVEEFLSDRGDSLSPEERAKLQGTLSQMKEQHSSLTNSVRSSLAKVDTAIVTTAKAEEQMQETQEKIDTLLRELSSLDDSKRRSLGITVTDTPSSEPPENALNSQSDMLQTELQQLQAQQAHLQQVAQSVRSLLEQPDSSVPPEEKQRLRAKLDQLQSQHQERLQNCQDRLRRTDALRDEFAKFVQENGNLGTWLDQSEQELRTLGEGETDAKEDVICHKADLRFVTISGQKVLDSVQGALEKVGSTDPALEETRHLVSGKLQDATQRYSSLHKLGTRLSGLLERFQHYQDEAGSLGSWLSTQEQNQSVFKPSREQTDTQTLQHTLSTVQVGLLMLFWLKYLRKKRFETLSNSVSVRAEQLQTAVAQSVSVQEGLKALLAWLDGLPLSPGAVQPTAQAVQDALTQNQELLSRQGSVDATLDSVSKLLKSADASTASGLQGTLQDLSQRYTAAQAKQTERETELRGLLPKLESFERQSADLRSFTQSRERALSPVGQPDCSVDDYKQTIEVRELEITQESSQLKSFVELGSDLSKSGILANAQSLQDTTKEVSEDFARLESNVNERSSCVQQLAEFRSRSCSLLRWLQTVQEQLPAKEPNLSTESLQRRAQQLKDLLKEWETQGSQVQELNKTSSQLENLIINITSPKNKTGSPNSVNGIHTCKDLTEIQVAVADVNCKYEQLGSDMRERKGRQEASLDLRQKARQGSEALIQWLGPREESLAQGQTASPSRPEAVRAQAQETKVLLTELADHSGKVEDLKNILNQLITDHPDSPEAETWKRQLEDIDSRWTKANQTAAQRQTELEACADRLGSFAAAASQLGPWLREKELMMSVLGPLSIDPNMLNTQKQQVQFMLREFETRQPQFDQLSRAAEGILSPSGDEGSRDGQDLEEVRQELADVSQQWEDLTSRLTGRSQQIDQAQGTSERYLALLRELSQSVADLSERLDAQASLSAQPEALRCRLQETGEIRAELEQRRGQLAQAEQLCAELSTIVAEPYLRDELHKRLESVSGPLKNLEERAADSLSQLQATLSSTQQFQQMFDELRGWLDGQAGNHTAGVSEALPCQPDALKTLLAQQEDLQRAIAQQRGSYELIQAEGASLLASLPAGDERLALQTRLNILRQDWEGMNQQTSNKHSRIKEMLSRAELYQQHHNELVPWVAECEVREAEIHPSLDPATLDEALQKARQLSLDLDRRRPLLDSLNTAADQLLEQSCAGEEEVRDEKAQLNRRIDGLSERLQGRTAQLEELGSRLKEFEDGRLAVERRLEAAKHQIEVQEALGPQACSNKSLERLRSQQELLNSVQPQVVYLRNLAQGLLQDAPEISRASVDGGQRLLQQARDTEKEFEEVTEKVRESAHDQEPLECVQSHVRDVFSRLADLDDELDSLSPVGRDADSLASQADAVRGFLSRLDALRAELESHGGECTTMLRREGSSPDLLALRRETEALSRQAGKLAERGQNRLALIEAAEERVKEFYGRLADLQGLLGRAEEVLNTQAVVGTEVEVIKQQLQEFKAIEREQIDSIQPKLQHVNAVGQGLIQSAAKHTDTQALEHDLETTNLCWNSLNKRVAERIAQLQEALLHCGKFQDALEPLLSWLSDTEELIANQKPPSAEYRVVKAQIQEQKLLQRLLDDRRGTVEMIRAEGERIAATAETQDRYKIQKHLKSLGERWTNLLEKASARQQQLEELQVLALQFHEAVEPLGEWLSATERRLSSSEPMGTQTSKITQQIVRHKALNEEIISRKKTVDQAIKNGQALLKQTTGEEVLLIQEKLDGIKSRYAEMTAGSSKALRTLEQALQLATRFASSHDDISQWLDSVEAELNNIEPDTTPAYQDRQRELKCVSAEKRLVLDTVNEVGSALLDLVPWRAREGLDRLVADANQRYRQAQETITQRVQLVQAAIQRSQQYEEAVDAELTWVGETERKLASLGPLSLEPDVTMAQLQVQRAFNIDIIRHKDTVDQLLKTREDILESCSEQQREALKVKTDSLSARYEAVTQSHAERFSALEQAQVLVARFWETYEELEPWLGETETLITQLPPPAIDTEALRQQQDQMRLLRESIAEHKPHIDKLLKIGPQLAELSTQEGATVRQRYNEADRRYLSIKEEVKGRATALDEAVSQSVQFHDKMDPLLETLEGAVQRLWQPPPVAAEVEKIREQLAEHRATGLELDKLLPSFSALCARGEELIGRAPHDDPAAQAVHSRLLRLRSLWDEIRQRAEEREGKLQDVLDLAGKFWADMAALLSTLRDSQDIVKDLEDPGVDPSLIKQQIEAAEAIKAETDGLREELEIVRTLGADLIFACGETEKPEVKKTIDEMNAAWEGLNRTWRERMERLEEAMTASVQYQDALQGMFDYLDNAVIKLCDMPAVGTDLSTVKQQIEELKQYKVEVYQQQIDMEKLCHQGELLLRKVSDQTDRDMIQEPLTEQRYLWDNLVDKITIRQHKLEGALLALGQFQHALSELQSWLSHTHATLDTQRPISSDPKAIEIELAKHHVLRNDVLSHRTTVETVNSAGSELLESSPGDEINHLRDQLDELNRSWKNLLLKTDERQKLLEAALQQAEGFHGELEEFLQWLRRTESQLSAAKPTGGLPETAREQLQQHMELQGQLTQRSEQYHRLLDKGESILLARGGEDAGPGTTQTQQNLAMLQNKWASLNAKMDDRRGKLEEAVSLATGFQTSLQDIINWLTQAEQTLNMAQPPSLILDTVLFQIDEHKVFVNEVNTHREQVLALEKAGSQLRFASLKQDVVLIKNLLLSVQARWDKLVQRSLDRGRHLDEARKRAKQFHEAWRKLTDWLEEAESRLDSELEISNEPDKIKLQLAKHKEFQKSLGSKQPVYDTTVRSGKAMRDKATLPADTQKLDNLLGEVRDKWDTVCGKSVERQHKLEEALLFSGQFAEALQALVDWLYRVEPQLAEDQPVHGDLDLVSNLMDSHKVFQKELGKRTSSVQALKRSARELMETGRDDTAWVKVQLQELSNRWETVCALSVSKQTRLQQALKQAEEFRTAVQMLLEWLSEAEQTLRFRGVLPEEVETLQALLHTHRDFMQTVEEKRVDVNKAAGMGEAILAVCHPDCITTIKHWITIIRARFEEVLTWAKQHEQRLEMALTELLTNAALLEELLSWLQWAETTLVQRDTEPLPQDITQLKTLITEHQMFMEEMTRKQPDVDKVTKTYKRKPAEHPSSLSERRGARKRLYPHLVYCILPIIGNPRLTQLCSRWQQVWLLALDRQRKLNDALDRLEELKEFANFDFDVWRKKYMRWMNHKKSRVMDFFRRIDKDQDGKITRQEFIDGILASKFPTSKLEMTAVADIFDRDCDGYIDYYEFVAALHPNKDAYRPTTDADKIEDEVTRQVAQCKCAKRFQVEQIGENKYRFFLGNQQLISFLLLSSSAARGRTNLELREKFILPEGATQGLAAFRSRGRRSKPSSRTASPTRSSSSASHSAHSCASLPSAPTTPTASSRGGSTSKLKRPTFHSSRGSLTGENGGTPTAAKPGHNKRAPSSTSGPASRAGSRAGSRASSRRGSDASDTSELMETRSACSDTSDTPRRPGAKPSKIPTISKKAPSPKTPAGKK</sequence>
<evidence type="ECO:0000256" key="20">
    <source>
        <dbReference type="SAM" id="MobiDB-lite"/>
    </source>
</evidence>
<evidence type="ECO:0000313" key="23">
    <source>
        <dbReference type="Ensembl" id="ENSSRHP00000060298.1"/>
    </source>
</evidence>
<dbReference type="GO" id="GO:0005886">
    <property type="term" value="C:plasma membrane"/>
    <property type="evidence" value="ECO:0007669"/>
    <property type="project" value="UniProtKB-SubCell"/>
</dbReference>
<dbReference type="FunFam" id="1.20.58.60:FF:000014">
    <property type="entry name" value="microtubule-actin cross-linking factor 1"/>
    <property type="match status" value="1"/>
</dbReference>
<name>A0A673K7D5_9TELE</name>
<feature type="coiled-coil region" evidence="19">
    <location>
        <begin position="1234"/>
        <end position="1261"/>
    </location>
</feature>
<dbReference type="CDD" id="cd21188">
    <property type="entry name" value="CH_PLEC-like_rpt1"/>
    <property type="match status" value="1"/>
</dbReference>
<evidence type="ECO:0000256" key="14">
    <source>
        <dbReference type="ARBA" id="ARBA00023203"/>
    </source>
</evidence>
<feature type="region of interest" description="Disordered" evidence="20">
    <location>
        <begin position="3056"/>
        <end position="3077"/>
    </location>
</feature>
<dbReference type="Pfam" id="PF00435">
    <property type="entry name" value="Spectrin"/>
    <property type="match status" value="17"/>
</dbReference>
<dbReference type="InterPro" id="IPR001589">
    <property type="entry name" value="Actinin_actin-bd_CS"/>
</dbReference>
<feature type="compositionally biased region" description="Basic and acidic residues" evidence="20">
    <location>
        <begin position="2650"/>
        <end position="2660"/>
    </location>
</feature>
<dbReference type="Ensembl" id="ENSSRHT00000061973.1">
    <property type="protein sequence ID" value="ENSSRHP00000060298.1"/>
    <property type="gene ID" value="ENSSRHG00000030055.1"/>
</dbReference>
<dbReference type="Pfam" id="PF21097">
    <property type="entry name" value="SR_plectin_7"/>
    <property type="match status" value="1"/>
</dbReference>
<evidence type="ECO:0000256" key="7">
    <source>
        <dbReference type="ARBA" id="ARBA00022723"/>
    </source>
</evidence>
<dbReference type="FunFam" id="1.10.418.10:FF:000099">
    <property type="entry name" value="Nuclear anchorage protein 1"/>
    <property type="match status" value="1"/>
</dbReference>
<feature type="coiled-coil region" evidence="19">
    <location>
        <begin position="1130"/>
        <end position="1160"/>
    </location>
</feature>
<feature type="region of interest" description="Disordered" evidence="20">
    <location>
        <begin position="2918"/>
        <end position="2942"/>
    </location>
</feature>
<feature type="region of interest" description="Disordered" evidence="20">
    <location>
        <begin position="2588"/>
        <end position="2671"/>
    </location>
</feature>
<feature type="coiled-coil region" evidence="19">
    <location>
        <begin position="3576"/>
        <end position="3603"/>
    </location>
</feature>
<evidence type="ECO:0000256" key="3">
    <source>
        <dbReference type="ARBA" id="ARBA00009109"/>
    </source>
</evidence>
<dbReference type="SUPFAM" id="SSF75399">
    <property type="entry name" value="Plakin repeat"/>
    <property type="match status" value="5"/>
</dbReference>
<dbReference type="PROSITE" id="PS00019">
    <property type="entry name" value="ACTININ_1"/>
    <property type="match status" value="1"/>
</dbReference>
<dbReference type="GO" id="GO:0008017">
    <property type="term" value="F:microtubule binding"/>
    <property type="evidence" value="ECO:0007669"/>
    <property type="project" value="InterPro"/>
</dbReference>
<dbReference type="Pfam" id="PF21019">
    <property type="entry name" value="Spectrin_3"/>
    <property type="match status" value="1"/>
</dbReference>
<accession>A0A673K7D5</accession>
<dbReference type="PANTHER" id="PTHR23169:SF25">
    <property type="entry name" value="MICROTUBULE-ACTIN CROSS-LINKING FACTOR 1, ISOFORMS 1_2_3_4_5"/>
    <property type="match status" value="1"/>
</dbReference>
<dbReference type="SMART" id="SM01129">
    <property type="entry name" value="DELLA"/>
    <property type="match status" value="1"/>
</dbReference>
<dbReference type="Proteomes" id="UP000472270">
    <property type="component" value="Unassembled WGS sequence"/>
</dbReference>
<evidence type="ECO:0000256" key="2">
    <source>
        <dbReference type="ARBA" id="ARBA00004528"/>
    </source>
</evidence>
<dbReference type="SMART" id="SM00243">
    <property type="entry name" value="GAS2"/>
    <property type="match status" value="1"/>
</dbReference>
<dbReference type="FunFam" id="1.20.58.60:FF:000012">
    <property type="entry name" value="Microtubule-actin cross-linking factor 1"/>
    <property type="match status" value="1"/>
</dbReference>
<feature type="region of interest" description="Disordered" evidence="20">
    <location>
        <begin position="6392"/>
        <end position="6551"/>
    </location>
</feature>
<dbReference type="FunFam" id="1.10.238.10:FF:000013">
    <property type="entry name" value="Microtubule-actin cross-linking factor 1"/>
    <property type="match status" value="1"/>
</dbReference>